<feature type="domain" description="Ig-like" evidence="6">
    <location>
        <begin position="114"/>
        <end position="196"/>
    </location>
</feature>
<dbReference type="GO" id="GO:0007166">
    <property type="term" value="P:cell surface receptor signaling pathway"/>
    <property type="evidence" value="ECO:0007669"/>
    <property type="project" value="TreeGrafter"/>
</dbReference>
<feature type="signal peptide" evidence="5">
    <location>
        <begin position="1"/>
        <end position="20"/>
    </location>
</feature>
<dbReference type="Gene3D" id="2.60.40.10">
    <property type="entry name" value="Immunoglobulins"/>
    <property type="match status" value="5"/>
</dbReference>
<dbReference type="InterPro" id="IPR050488">
    <property type="entry name" value="Ig_Fc_receptor"/>
</dbReference>
<evidence type="ECO:0000313" key="7">
    <source>
        <dbReference type="Ensembl" id="ENSOABP00000062466.1"/>
    </source>
</evidence>
<evidence type="ECO:0000256" key="4">
    <source>
        <dbReference type="SAM" id="Phobius"/>
    </source>
</evidence>
<dbReference type="Pfam" id="PF13927">
    <property type="entry name" value="Ig_3"/>
    <property type="match status" value="2"/>
</dbReference>
<dbReference type="Proteomes" id="UP000472276">
    <property type="component" value="Unassembled WGS sequence"/>
</dbReference>
<keyword evidence="4" id="KW-0472">Membrane</keyword>
<dbReference type="GO" id="GO:0004888">
    <property type="term" value="F:transmembrane signaling receptor activity"/>
    <property type="evidence" value="ECO:0007669"/>
    <property type="project" value="TreeGrafter"/>
</dbReference>
<feature type="transmembrane region" description="Helical" evidence="4">
    <location>
        <begin position="485"/>
        <end position="507"/>
    </location>
</feature>
<feature type="region of interest" description="Disordered" evidence="3">
    <location>
        <begin position="246"/>
        <end position="269"/>
    </location>
</feature>
<dbReference type="InterPro" id="IPR013783">
    <property type="entry name" value="Ig-like_fold"/>
</dbReference>
<dbReference type="AlphaFoldDB" id="A0AAZ1X3C2"/>
<keyword evidence="2" id="KW-1015">Disulfide bond</keyword>
<evidence type="ECO:0000259" key="6">
    <source>
        <dbReference type="PROSITE" id="PS50835"/>
    </source>
</evidence>
<dbReference type="Ensembl" id="ENSOABT00000068599.1">
    <property type="protein sequence ID" value="ENSOABP00000062466.1"/>
    <property type="gene ID" value="ENSOABG00000032768.1"/>
</dbReference>
<dbReference type="PANTHER" id="PTHR11481">
    <property type="entry name" value="IMMUNOGLOBULIN FC RECEPTOR"/>
    <property type="match status" value="1"/>
</dbReference>
<dbReference type="InterPro" id="IPR007110">
    <property type="entry name" value="Ig-like_dom"/>
</dbReference>
<dbReference type="PANTHER" id="PTHR11481:SF64">
    <property type="entry name" value="FC RECEPTOR-LIKE PROTEIN 4"/>
    <property type="match status" value="1"/>
</dbReference>
<evidence type="ECO:0000256" key="1">
    <source>
        <dbReference type="ARBA" id="ARBA00022729"/>
    </source>
</evidence>
<organism evidence="7 8">
    <name type="scientific">Oreochromis aureus</name>
    <name type="common">Israeli tilapia</name>
    <name type="synonym">Chromis aureus</name>
    <dbReference type="NCBI Taxonomy" id="47969"/>
    <lineage>
        <taxon>Eukaryota</taxon>
        <taxon>Metazoa</taxon>
        <taxon>Chordata</taxon>
        <taxon>Craniata</taxon>
        <taxon>Vertebrata</taxon>
        <taxon>Euteleostomi</taxon>
        <taxon>Actinopterygii</taxon>
        <taxon>Neopterygii</taxon>
        <taxon>Teleostei</taxon>
        <taxon>Neoteleostei</taxon>
        <taxon>Acanthomorphata</taxon>
        <taxon>Ovalentaria</taxon>
        <taxon>Cichlomorphae</taxon>
        <taxon>Cichliformes</taxon>
        <taxon>Cichlidae</taxon>
        <taxon>African cichlids</taxon>
        <taxon>Pseudocrenilabrinae</taxon>
        <taxon>Oreochromini</taxon>
        <taxon>Oreochromis</taxon>
    </lineage>
</organism>
<dbReference type="SMART" id="SM00409">
    <property type="entry name" value="IG"/>
    <property type="match status" value="4"/>
</dbReference>
<keyword evidence="1 5" id="KW-0732">Signal</keyword>
<reference evidence="8" key="1">
    <citation type="submission" date="2020-03" db="EMBL/GenBank/DDBJ databases">
        <title>Evolution of repeat sequences and sex chromosomes of tilapia species revealed by chromosome-level genomes.</title>
        <authorList>
            <person name="Xu L."/>
            <person name="Tao W."/>
            <person name="Wang D."/>
            <person name="Zhou Q."/>
        </authorList>
    </citation>
    <scope>NUCLEOTIDE SEQUENCE [LARGE SCALE GENOMIC DNA]</scope>
    <source>
        <strain evidence="8">Israel</strain>
    </source>
</reference>
<feature type="compositionally biased region" description="Polar residues" evidence="3">
    <location>
        <begin position="246"/>
        <end position="262"/>
    </location>
</feature>
<keyword evidence="8" id="KW-1185">Reference proteome</keyword>
<dbReference type="GO" id="GO:0009897">
    <property type="term" value="C:external side of plasma membrane"/>
    <property type="evidence" value="ECO:0007669"/>
    <property type="project" value="TreeGrafter"/>
</dbReference>
<evidence type="ECO:0000256" key="5">
    <source>
        <dbReference type="SAM" id="SignalP"/>
    </source>
</evidence>
<name>A0AAZ1X3C2_OREAU</name>
<evidence type="ECO:0000256" key="3">
    <source>
        <dbReference type="SAM" id="MobiDB-lite"/>
    </source>
</evidence>
<sequence>MGHSLLCLLGLFLLSTVIHGNTEVPSKPTVTLQPSWTQIYSGETVTVRCEIQGGEGAQWTYEWRAAKLNTPPTSNEHRITVTESDSGGYSCRGRRDYFFTEWSDIITLTVSSKPKPTLSADNTTLPVGGSVTLTCSVNPSSSSSGWIYFWYRDNILLNFSSSDGQLSVSQEGLYKCKGKRGNPAYYTHASQEVQINKTRPASAVVTVQPDWPTLYSGEIITLSCEIQGGDTEWEYEWRTTSSYKPSNQSELRVDSTSPSNTGHYKCRGRSKRAQDHITEWSVPLNLTVSHNKPRPVLTVSPSWLSPGASVTLNCEVEHPSAGWSFYWYKAVPDLSEKSSSYELLPDGSGTAQDSYIIHGQTHTAGYVCRAGRGDPEYHTDHSQPKFVWSADVHSAASLTVSPDRVQHFTSDSVSLTCEGNFTEWRVSKFSEKGFFSHCCDCQKLSGSSYKIHSLQEGVTVYWCESGSGEFSNAVNITVRGSGSKIGSFIVPFIIGLVSGIILVLLLLCCCRKIKDLCCNSLTQSQSTNQNSAAQQKANKNEDNVYSSLLPGDFPVYEIIRSSGNTGSGGPADEHRNVTSTLELNVIDEKTDFRKWRNDDPDGSSDYEDDDHETGSVSGSGRGRGH</sequence>
<reference evidence="7" key="3">
    <citation type="submission" date="2025-09" db="UniProtKB">
        <authorList>
            <consortium name="Ensembl"/>
        </authorList>
    </citation>
    <scope>IDENTIFICATION</scope>
</reference>
<feature type="compositionally biased region" description="Acidic residues" evidence="3">
    <location>
        <begin position="600"/>
        <end position="611"/>
    </location>
</feature>
<protein>
    <recommendedName>
        <fullName evidence="6">Ig-like domain-containing protein</fullName>
    </recommendedName>
</protein>
<dbReference type="PROSITE" id="PS50835">
    <property type="entry name" value="IG_LIKE"/>
    <property type="match status" value="4"/>
</dbReference>
<dbReference type="InterPro" id="IPR036179">
    <property type="entry name" value="Ig-like_dom_sf"/>
</dbReference>
<keyword evidence="4" id="KW-0812">Transmembrane</keyword>
<feature type="region of interest" description="Disordered" evidence="3">
    <location>
        <begin position="592"/>
        <end position="625"/>
    </location>
</feature>
<feature type="domain" description="Ig-like" evidence="6">
    <location>
        <begin position="28"/>
        <end position="111"/>
    </location>
</feature>
<proteinExistence type="predicted"/>
<dbReference type="SUPFAM" id="SSF48726">
    <property type="entry name" value="Immunoglobulin"/>
    <property type="match status" value="3"/>
</dbReference>
<keyword evidence="4" id="KW-1133">Transmembrane helix</keyword>
<reference evidence="7" key="2">
    <citation type="submission" date="2025-08" db="UniProtKB">
        <authorList>
            <consortium name="Ensembl"/>
        </authorList>
    </citation>
    <scope>IDENTIFICATION</scope>
</reference>
<evidence type="ECO:0000256" key="2">
    <source>
        <dbReference type="ARBA" id="ARBA00023157"/>
    </source>
</evidence>
<evidence type="ECO:0000313" key="8">
    <source>
        <dbReference type="Proteomes" id="UP000472276"/>
    </source>
</evidence>
<feature type="domain" description="Ig-like" evidence="6">
    <location>
        <begin position="200"/>
        <end position="278"/>
    </location>
</feature>
<accession>A0AAZ1X3C2</accession>
<dbReference type="GO" id="GO:0006955">
    <property type="term" value="P:immune response"/>
    <property type="evidence" value="ECO:0007669"/>
    <property type="project" value="TreeGrafter"/>
</dbReference>
<feature type="chain" id="PRO_5044258047" description="Ig-like domain-containing protein" evidence="5">
    <location>
        <begin position="21"/>
        <end position="625"/>
    </location>
</feature>
<dbReference type="InterPro" id="IPR003599">
    <property type="entry name" value="Ig_sub"/>
</dbReference>
<feature type="domain" description="Ig-like" evidence="6">
    <location>
        <begin position="293"/>
        <end position="370"/>
    </location>
</feature>